<evidence type="ECO:0008006" key="5">
    <source>
        <dbReference type="Google" id="ProtNLM"/>
    </source>
</evidence>
<dbReference type="Pfam" id="PF20229">
    <property type="entry name" value="ChrB_N"/>
    <property type="match status" value="1"/>
</dbReference>
<dbReference type="AlphaFoldDB" id="A0A076PKD8"/>
<dbReference type="InterPro" id="IPR046858">
    <property type="entry name" value="ChrB_N"/>
</dbReference>
<name>A0A076PKD8_COMTE</name>
<evidence type="ECO:0000259" key="1">
    <source>
        <dbReference type="Pfam" id="PF09828"/>
    </source>
</evidence>
<feature type="domain" description="ChrB N-terminal" evidence="2">
    <location>
        <begin position="17"/>
        <end position="103"/>
    </location>
</feature>
<evidence type="ECO:0000259" key="2">
    <source>
        <dbReference type="Pfam" id="PF20229"/>
    </source>
</evidence>
<reference evidence="3 4" key="1">
    <citation type="journal article" date="2014" name="Genome Announc.">
        <title>Complete Genome Sequence of Polychlorinated Biphenyl Degrader Comamonas testosteroni TK102 (NBRC 109938).</title>
        <authorList>
            <person name="Fukuda K."/>
            <person name="Hosoyama A."/>
            <person name="Tsuchikane K."/>
            <person name="Ohji S."/>
            <person name="Yamazoe A."/>
            <person name="Fujita N."/>
            <person name="Shintani M."/>
            <person name="Kimbara K."/>
        </authorList>
    </citation>
    <scope>NUCLEOTIDE SEQUENCE [LARGE SCALE GENOMIC DNA]</scope>
    <source>
        <strain evidence="3">TK102</strain>
    </source>
</reference>
<organism evidence="3 4">
    <name type="scientific">Comamonas testosteroni TK102</name>
    <dbReference type="NCBI Taxonomy" id="1392005"/>
    <lineage>
        <taxon>Bacteria</taxon>
        <taxon>Pseudomonadati</taxon>
        <taxon>Pseudomonadota</taxon>
        <taxon>Betaproteobacteria</taxon>
        <taxon>Burkholderiales</taxon>
        <taxon>Comamonadaceae</taxon>
        <taxon>Comamonas</taxon>
    </lineage>
</organism>
<feature type="domain" description="ChrB C-terminal" evidence="1">
    <location>
        <begin position="178"/>
        <end position="305"/>
    </location>
</feature>
<proteinExistence type="predicted"/>
<gene>
    <name evidence="3" type="ORF">O987_10095</name>
</gene>
<dbReference type="HOGENOM" id="CLU_079058_0_0_4"/>
<sequence>MWSILIVTLPTQPNAVRLRIWRALKALGCAALRDGAYLLPDKHAAALESLATEVREHGGTASVLILSPRDEAQRAEVLAQFDRTEAYAQWRDTATALQAELEKLGETETRRRLRGVADALQTLRRIDYYPGPAAQQADSDLLALRRAFDNHFSKGEPQPRADDGIERLDPAKFKGKAWATRARPWVDRLACAWLVRRFIDPKAKFTWLSDARKAPRGVIGFDYDGARFTHVGARVTFEVMAASFGLDADPKLQRIAGAVHYLDVGGIPVAEAAGLEAVLDGLREVHADDDRLVLAASAVFDALYAAPGASS</sequence>
<dbReference type="EMBL" id="CP006704">
    <property type="protein sequence ID" value="AIJ46143.1"/>
    <property type="molecule type" value="Genomic_DNA"/>
</dbReference>
<evidence type="ECO:0000313" key="3">
    <source>
        <dbReference type="EMBL" id="AIJ46143.1"/>
    </source>
</evidence>
<accession>A0A076PKD8</accession>
<evidence type="ECO:0000313" key="4">
    <source>
        <dbReference type="Proteomes" id="UP000028782"/>
    </source>
</evidence>
<dbReference type="Pfam" id="PF09828">
    <property type="entry name" value="ChrB_C"/>
    <property type="match status" value="1"/>
</dbReference>
<protein>
    <recommendedName>
        <fullName evidence="5">ChrB</fullName>
    </recommendedName>
</protein>
<dbReference type="InterPro" id="IPR018634">
    <property type="entry name" value="ChrB_C"/>
</dbReference>
<dbReference type="RefSeq" id="WP_043371969.1">
    <property type="nucleotide sequence ID" value="NZ_CP006704.1"/>
</dbReference>
<dbReference type="KEGG" id="ctes:O987_10095"/>
<dbReference type="Proteomes" id="UP000028782">
    <property type="component" value="Chromosome"/>
</dbReference>